<feature type="non-terminal residue" evidence="8">
    <location>
        <position position="1"/>
    </location>
</feature>
<feature type="transmembrane region" description="Helical" evidence="6">
    <location>
        <begin position="261"/>
        <end position="279"/>
    </location>
</feature>
<gene>
    <name evidence="8" type="ORF">B7463_g11086</name>
</gene>
<evidence type="ECO:0000256" key="3">
    <source>
        <dbReference type="ARBA" id="ARBA00022989"/>
    </source>
</evidence>
<evidence type="ECO:0000313" key="8">
    <source>
        <dbReference type="EMBL" id="RFU25250.1"/>
    </source>
</evidence>
<evidence type="ECO:0000259" key="7">
    <source>
        <dbReference type="Pfam" id="PF13886"/>
    </source>
</evidence>
<keyword evidence="9" id="KW-1185">Reference proteome</keyword>
<feature type="transmembrane region" description="Helical" evidence="6">
    <location>
        <begin position="211"/>
        <end position="230"/>
    </location>
</feature>
<dbReference type="PANTHER" id="PTHR39469:SF1">
    <property type="entry name" value="DUF4203 DOMAIN-CONTAINING PROTEIN"/>
    <property type="match status" value="1"/>
</dbReference>
<dbReference type="AlphaFoldDB" id="A0A3E2GVX5"/>
<comment type="subcellular location">
    <subcellularLocation>
        <location evidence="1">Membrane</location>
        <topology evidence="1">Multi-pass membrane protein</topology>
    </subcellularLocation>
</comment>
<dbReference type="OMA" id="VQSYRTN"/>
<evidence type="ECO:0000256" key="6">
    <source>
        <dbReference type="SAM" id="Phobius"/>
    </source>
</evidence>
<feature type="compositionally biased region" description="Polar residues" evidence="5">
    <location>
        <begin position="918"/>
        <end position="938"/>
    </location>
</feature>
<comment type="caution">
    <text evidence="8">The sequence shown here is derived from an EMBL/GenBank/DDBJ whole genome shotgun (WGS) entry which is preliminary data.</text>
</comment>
<sequence>MNLVFADPYHIQNYRRDDASDASTKVLHTSTPISSNTPLNTRISNHASSKIDSKIPDSSTVGSDSATPTSIPTLTTSLRSTSSSIHSHATDLSTNGPVPTTYYNASIYNATLTPEKLPLTPHITPGLGIAGVILMISGAVYTFTGIKSRVLHIFFSSAFLASLGVTVLIVYIMNPPVSNAVQGAYVVAAVLTGLAVGGLSLLFVEITEGFGCILGGFCFSMWLLVLKPGGLLTSSAGKGALIGAITVAAFATSFSHYTRPYGLIGFISFGGGTAIVLGIDCFSRAGLKEFWVYIWKLNDNLFPLGVTTYPITRGLRVEISAIIIIFLAGIISQIKLWKIVKEHRERREIERSQREQTMQQEAEEAGRRIQQHAEQDRSRWEAAYSEKNSKTPVDVVKSIRDSGVGEMEIPKVWTNSSTSARRSVEEIIEMVPRENDYNKSQEGTPTDQDTEVDKNGKTTSTFNMGTFFSTRDPLRAESDAQPRGGEWQEQSKYTSGTVVSPGPTVLPLPFEVPEETEKEGDNSSLEATVADEEQPGTMHRFSKRFSTGAEFLKRFSQNSVKRLSKEGGSSDELMPQQVVEDDRASSIDATIDELSDEESNDNDNDNMDDKISSAIAGVRKGQNEISKVTVMEVHSGPSTPSAMDTLDIEAKEVKNHSSTNFNIEQRELDNSVEPAPSQASTTDRDPVYLTKDRLPQQVSKVVTSYRTNEWAKHLCEAETPYVVDSGDFVESPLHAEPEVMEMPAPVHVRELQETPLSAPSLRPVSSLSQTAKISHLRQSSLSQLRPSTYDGYLPEESGPHHSPSRQSLSRNSSRPGSTPKQGHLRRVSGSIPVNKPIVESPVEENPDSLTGTETPRFIPHFATFGGSVPTLLGVRDAALRKPRGYGPNLSARSSTQDLNSFNSSPRSSSVPSFDDNGMSPQLWSSSFDSHQPKRSSSFTPMQIREQQLANWRADVQQGLRSSAQAQDLVERQRSALWMEQQRKAAEAKRKQEKDGFFDERMRRGDMLDKHREALKRMQDTANKAGGM</sequence>
<evidence type="ECO:0000313" key="9">
    <source>
        <dbReference type="Proteomes" id="UP000258309"/>
    </source>
</evidence>
<feature type="domain" description="TM7S3/TM198-like" evidence="7">
    <location>
        <begin position="131"/>
        <end position="334"/>
    </location>
</feature>
<protein>
    <recommendedName>
        <fullName evidence="7">TM7S3/TM198-like domain-containing protein</fullName>
    </recommendedName>
</protein>
<feature type="region of interest" description="Disordered" evidence="5">
    <location>
        <begin position="775"/>
        <end position="853"/>
    </location>
</feature>
<dbReference type="Pfam" id="PF13886">
    <property type="entry name" value="TM7S3_TM198"/>
    <property type="match status" value="1"/>
</dbReference>
<feature type="non-terminal residue" evidence="8">
    <location>
        <position position="1027"/>
    </location>
</feature>
<feature type="region of interest" description="Disordered" evidence="5">
    <location>
        <begin position="431"/>
        <end position="536"/>
    </location>
</feature>
<proteinExistence type="predicted"/>
<feature type="compositionally biased region" description="Polar residues" evidence="5">
    <location>
        <begin position="457"/>
        <end position="469"/>
    </location>
</feature>
<dbReference type="OrthoDB" id="102260at2759"/>
<keyword evidence="3 6" id="KW-1133">Transmembrane helix</keyword>
<dbReference type="EMBL" id="NCSJ02000349">
    <property type="protein sequence ID" value="RFU25250.1"/>
    <property type="molecule type" value="Genomic_DNA"/>
</dbReference>
<feature type="transmembrane region" description="Helical" evidence="6">
    <location>
        <begin position="150"/>
        <end position="172"/>
    </location>
</feature>
<feature type="transmembrane region" description="Helical" evidence="6">
    <location>
        <begin position="184"/>
        <end position="204"/>
    </location>
</feature>
<organism evidence="8 9">
    <name type="scientific">Scytalidium lignicola</name>
    <name type="common">Hyphomycete</name>
    <dbReference type="NCBI Taxonomy" id="5539"/>
    <lineage>
        <taxon>Eukaryota</taxon>
        <taxon>Fungi</taxon>
        <taxon>Dikarya</taxon>
        <taxon>Ascomycota</taxon>
        <taxon>Pezizomycotina</taxon>
        <taxon>Leotiomycetes</taxon>
        <taxon>Leotiomycetes incertae sedis</taxon>
        <taxon>Scytalidium</taxon>
    </lineage>
</organism>
<dbReference type="STRING" id="5539.A0A3E2GVX5"/>
<feature type="compositionally biased region" description="Polar residues" evidence="5">
    <location>
        <begin position="21"/>
        <end position="47"/>
    </location>
</feature>
<feature type="compositionally biased region" description="Basic and acidic residues" evidence="5">
    <location>
        <begin position="364"/>
        <end position="377"/>
    </location>
</feature>
<dbReference type="Proteomes" id="UP000258309">
    <property type="component" value="Unassembled WGS sequence"/>
</dbReference>
<evidence type="ECO:0000256" key="2">
    <source>
        <dbReference type="ARBA" id="ARBA00022692"/>
    </source>
</evidence>
<feature type="compositionally biased region" description="Polar residues" evidence="5">
    <location>
        <begin position="488"/>
        <end position="498"/>
    </location>
</feature>
<feature type="compositionally biased region" description="Low complexity" evidence="5">
    <location>
        <begin position="776"/>
        <end position="785"/>
    </location>
</feature>
<keyword evidence="4 6" id="KW-0472">Membrane</keyword>
<feature type="region of interest" description="Disordered" evidence="5">
    <location>
        <begin position="348"/>
        <end position="377"/>
    </location>
</feature>
<keyword evidence="2 6" id="KW-0812">Transmembrane</keyword>
<feature type="compositionally biased region" description="Low complexity" evidence="5">
    <location>
        <begin position="899"/>
        <end position="913"/>
    </location>
</feature>
<dbReference type="GO" id="GO:0016020">
    <property type="term" value="C:membrane"/>
    <property type="evidence" value="ECO:0007669"/>
    <property type="project" value="UniProtKB-SubCell"/>
</dbReference>
<feature type="compositionally biased region" description="Low complexity" evidence="5">
    <location>
        <begin position="804"/>
        <end position="814"/>
    </location>
</feature>
<reference evidence="8 9" key="1">
    <citation type="submission" date="2018-05" db="EMBL/GenBank/DDBJ databases">
        <title>Draft genome sequence of Scytalidium lignicola DSM 105466, a ubiquitous saprotrophic fungus.</title>
        <authorList>
            <person name="Buettner E."/>
            <person name="Gebauer A.M."/>
            <person name="Hofrichter M."/>
            <person name="Liers C."/>
            <person name="Kellner H."/>
        </authorList>
    </citation>
    <scope>NUCLEOTIDE SEQUENCE [LARGE SCALE GENOMIC DNA]</scope>
    <source>
        <strain evidence="8 9">DSM 105466</strain>
    </source>
</reference>
<feature type="transmembrane region" description="Helical" evidence="6">
    <location>
        <begin position="319"/>
        <end position="337"/>
    </location>
</feature>
<dbReference type="PANTHER" id="PTHR39469">
    <property type="entry name" value="CHROMOSOME 1, WHOLE GENOME SHOTGUN SEQUENCE"/>
    <property type="match status" value="1"/>
</dbReference>
<feature type="region of interest" description="Disordered" evidence="5">
    <location>
        <begin position="562"/>
        <end position="584"/>
    </location>
</feature>
<evidence type="ECO:0000256" key="1">
    <source>
        <dbReference type="ARBA" id="ARBA00004141"/>
    </source>
</evidence>
<feature type="region of interest" description="Disordered" evidence="5">
    <location>
        <begin position="885"/>
        <end position="938"/>
    </location>
</feature>
<accession>A0A3E2GVX5</accession>
<evidence type="ECO:0000256" key="5">
    <source>
        <dbReference type="SAM" id="MobiDB-lite"/>
    </source>
</evidence>
<name>A0A3E2GVX5_SCYLI</name>
<feature type="transmembrane region" description="Helical" evidence="6">
    <location>
        <begin position="123"/>
        <end position="143"/>
    </location>
</feature>
<evidence type="ECO:0000256" key="4">
    <source>
        <dbReference type="ARBA" id="ARBA00023136"/>
    </source>
</evidence>
<feature type="region of interest" description="Disordered" evidence="5">
    <location>
        <begin position="16"/>
        <end position="72"/>
    </location>
</feature>
<dbReference type="InterPro" id="IPR025256">
    <property type="entry name" value="TM7S3/TM198-like_dom"/>
</dbReference>
<feature type="region of interest" description="Disordered" evidence="5">
    <location>
        <begin position="980"/>
        <end position="1004"/>
    </location>
</feature>